<keyword evidence="3" id="KW-1185">Reference proteome</keyword>
<dbReference type="Proteomes" id="UP000650467">
    <property type="component" value="Unassembled WGS sequence"/>
</dbReference>
<sequence length="149" mass="15463">MVELLTELQPHLMGPMGISLYSYENGMLGPASIQEGPKGEGGLDDATGASGAAGGASYKQTSRAFDLTKVNEHEETERDQQILNSMSGAKPQPAQPVTAAKAAVAAEKEKEQPGPRGLPALTPGNLLAMAAGAKDAVMGSLCRMFRGKH</sequence>
<comment type="caution">
    <text evidence="2">The sequence shown here is derived from an EMBL/GenBank/DDBJ whole genome shotgun (WGS) entry which is preliminary data.</text>
</comment>
<feature type="region of interest" description="Disordered" evidence="1">
    <location>
        <begin position="31"/>
        <end position="66"/>
    </location>
</feature>
<protein>
    <submittedName>
        <fullName evidence="2">Uncharacterized protein</fullName>
    </submittedName>
</protein>
<evidence type="ECO:0000256" key="1">
    <source>
        <dbReference type="SAM" id="MobiDB-lite"/>
    </source>
</evidence>
<proteinExistence type="predicted"/>
<evidence type="ECO:0000313" key="2">
    <source>
        <dbReference type="EMBL" id="KAG2439177.1"/>
    </source>
</evidence>
<dbReference type="AlphaFoldDB" id="A0A835T596"/>
<name>A0A835T596_CHLIN</name>
<organism evidence="2 3">
    <name type="scientific">Chlamydomonas incerta</name>
    <dbReference type="NCBI Taxonomy" id="51695"/>
    <lineage>
        <taxon>Eukaryota</taxon>
        <taxon>Viridiplantae</taxon>
        <taxon>Chlorophyta</taxon>
        <taxon>core chlorophytes</taxon>
        <taxon>Chlorophyceae</taxon>
        <taxon>CS clade</taxon>
        <taxon>Chlamydomonadales</taxon>
        <taxon>Chlamydomonadaceae</taxon>
        <taxon>Chlamydomonas</taxon>
    </lineage>
</organism>
<accession>A0A835T596</accession>
<dbReference type="EMBL" id="JAEHOC010000008">
    <property type="protein sequence ID" value="KAG2439177.1"/>
    <property type="molecule type" value="Genomic_DNA"/>
</dbReference>
<reference evidence="2" key="1">
    <citation type="journal article" date="2020" name="bioRxiv">
        <title>Comparative genomics of Chlamydomonas.</title>
        <authorList>
            <person name="Craig R.J."/>
            <person name="Hasan A.R."/>
            <person name="Ness R.W."/>
            <person name="Keightley P.D."/>
        </authorList>
    </citation>
    <scope>NUCLEOTIDE SEQUENCE</scope>
    <source>
        <strain evidence="2">SAG 7.73</strain>
    </source>
</reference>
<feature type="compositionally biased region" description="Low complexity" evidence="1">
    <location>
        <begin position="89"/>
        <end position="105"/>
    </location>
</feature>
<feature type="region of interest" description="Disordered" evidence="1">
    <location>
        <begin position="86"/>
        <end position="118"/>
    </location>
</feature>
<gene>
    <name evidence="2" type="ORF">HXX76_004543</name>
</gene>
<evidence type="ECO:0000313" key="3">
    <source>
        <dbReference type="Proteomes" id="UP000650467"/>
    </source>
</evidence>
<dbReference type="OrthoDB" id="508682at2759"/>